<dbReference type="AlphaFoldDB" id="A0A841HAG1"/>
<dbReference type="EMBL" id="JACHGX010000003">
    <property type="protein sequence ID" value="MBB6089961.1"/>
    <property type="molecule type" value="Genomic_DNA"/>
</dbReference>
<comment type="caution">
    <text evidence="1">The sequence shown here is derived from an EMBL/GenBank/DDBJ whole genome shotgun (WGS) entry which is preliminary data.</text>
</comment>
<sequence>MFREQIEKLAEAQKRAIESLESHLDDPKS</sequence>
<dbReference type="Proteomes" id="UP000642919">
    <property type="component" value="Unassembled WGS sequence"/>
</dbReference>
<evidence type="ECO:0000313" key="2">
    <source>
        <dbReference type="Proteomes" id="UP000642919"/>
    </source>
</evidence>
<organism evidence="1 2">
    <name type="scientific">Halobacterium salinarum</name>
    <name type="common">Halobacterium halobium</name>
    <dbReference type="NCBI Taxonomy" id="2242"/>
    <lineage>
        <taxon>Archaea</taxon>
        <taxon>Methanobacteriati</taxon>
        <taxon>Methanobacteriota</taxon>
        <taxon>Stenosarchaea group</taxon>
        <taxon>Halobacteria</taxon>
        <taxon>Halobacteriales</taxon>
        <taxon>Halobacteriaceae</taxon>
        <taxon>Halobacterium</taxon>
    </lineage>
</organism>
<name>A0A841HAG1_HALSI</name>
<reference evidence="1" key="1">
    <citation type="submission" date="2020-08" db="EMBL/GenBank/DDBJ databases">
        <title>Genomic Encyclopedia of Type Strains, Phase IV (KMG-IV): sequencing the most valuable type-strain genomes for metagenomic binning, comparative biology and taxonomic classification.</title>
        <authorList>
            <person name="Goeker M."/>
        </authorList>
    </citation>
    <scope>NUCLEOTIDE SEQUENCE</scope>
    <source>
        <strain evidence="1">DSM 669</strain>
    </source>
</reference>
<gene>
    <name evidence="1" type="ORF">HNR49_001330</name>
</gene>
<protein>
    <submittedName>
        <fullName evidence="1">Uncharacterized protein</fullName>
    </submittedName>
</protein>
<accession>A0A841HAG1</accession>
<proteinExistence type="predicted"/>
<evidence type="ECO:0000313" key="1">
    <source>
        <dbReference type="EMBL" id="MBB6089961.1"/>
    </source>
</evidence>